<dbReference type="Proteomes" id="UP000465810">
    <property type="component" value="Unassembled WGS sequence"/>
</dbReference>
<organism evidence="1 2">
    <name type="scientific">Novosphingobium silvae</name>
    <dbReference type="NCBI Taxonomy" id="2692619"/>
    <lineage>
        <taxon>Bacteria</taxon>
        <taxon>Pseudomonadati</taxon>
        <taxon>Pseudomonadota</taxon>
        <taxon>Alphaproteobacteria</taxon>
        <taxon>Sphingomonadales</taxon>
        <taxon>Sphingomonadaceae</taxon>
        <taxon>Novosphingobium</taxon>
    </lineage>
</organism>
<proteinExistence type="predicted"/>
<reference evidence="1 2" key="1">
    <citation type="submission" date="2019-12" db="EMBL/GenBank/DDBJ databases">
        <authorList>
            <person name="Feng G."/>
            <person name="Zhu H."/>
        </authorList>
    </citation>
    <scope>NUCLEOTIDE SEQUENCE [LARGE SCALE GENOMIC DNA]</scope>
    <source>
        <strain evidence="1 2">FGD1</strain>
    </source>
</reference>
<dbReference type="EMBL" id="WVTD01000002">
    <property type="protein sequence ID" value="MYL97080.1"/>
    <property type="molecule type" value="Genomic_DNA"/>
</dbReference>
<sequence length="302" mass="32190">MIRRGTNISLSARAAAAGDTAGINSAALSELAHFHKLKNLYPNVSDIWDFRHSRNRPDSLAIGTQFPNLVLGRDPAVVDRVAGLTLTGNALRFTGSAASTTPRIQLPNSARPEPGMKQYGFLLMGNIISKSGTVAHGLLGWGVPTTTGIAVTLPATASATGNFGSRFNNANIGGVYDETFNSPVYPVPSQAATYTVGTPFMLGHGWYGSTENLGTKRWTTLNDKFGRQISTTDGTFSGETSDVPFYVGGTSNNNNAGLIFDVFGIAIVKWMNSQGEPPADVREVWRAAWKMMGLDLLAGYTP</sequence>
<evidence type="ECO:0000313" key="2">
    <source>
        <dbReference type="Proteomes" id="UP000465810"/>
    </source>
</evidence>
<dbReference type="RefSeq" id="WP_160984806.1">
    <property type="nucleotide sequence ID" value="NZ_WVTD01000002.1"/>
</dbReference>
<gene>
    <name evidence="1" type="ORF">GR702_04740</name>
</gene>
<protein>
    <submittedName>
        <fullName evidence="1">Uncharacterized protein</fullName>
    </submittedName>
</protein>
<keyword evidence="2" id="KW-1185">Reference proteome</keyword>
<accession>A0A7X4GED0</accession>
<comment type="caution">
    <text evidence="1">The sequence shown here is derived from an EMBL/GenBank/DDBJ whole genome shotgun (WGS) entry which is preliminary data.</text>
</comment>
<evidence type="ECO:0000313" key="1">
    <source>
        <dbReference type="EMBL" id="MYL97080.1"/>
    </source>
</evidence>
<dbReference type="AlphaFoldDB" id="A0A7X4GED0"/>
<name>A0A7X4GED0_9SPHN</name>